<dbReference type="Proteomes" id="UP001177160">
    <property type="component" value="Unassembled WGS sequence"/>
</dbReference>
<organism evidence="4 5">
    <name type="scientific">Paracholeplasma manati</name>
    <dbReference type="NCBI Taxonomy" id="591373"/>
    <lineage>
        <taxon>Bacteria</taxon>
        <taxon>Bacillati</taxon>
        <taxon>Mycoplasmatota</taxon>
        <taxon>Mollicutes</taxon>
        <taxon>Acholeplasmatales</taxon>
        <taxon>Acholeplasmataceae</taxon>
        <taxon>Paracholeplasma</taxon>
    </lineage>
</organism>
<reference evidence="4" key="1">
    <citation type="submission" date="2022-09" db="EMBL/GenBank/DDBJ databases">
        <title>Novel Mycoplasma species identified in domestic and wild animals.</title>
        <authorList>
            <person name="Volokhov D.V."/>
            <person name="Furtak V.A."/>
            <person name="Zagorodnyaya T.A."/>
        </authorList>
    </citation>
    <scope>NUCLEOTIDE SEQUENCE</scope>
    <source>
        <strain evidence="4">Oakley</strain>
    </source>
</reference>
<keyword evidence="2" id="KW-0378">Hydrolase</keyword>
<dbReference type="InterPro" id="IPR015797">
    <property type="entry name" value="NUDIX_hydrolase-like_dom_sf"/>
</dbReference>
<proteinExistence type="predicted"/>
<dbReference type="InterPro" id="IPR000086">
    <property type="entry name" value="NUDIX_hydrolase_dom"/>
</dbReference>
<dbReference type="CDD" id="cd02883">
    <property type="entry name" value="NUDIX_Hydrolase"/>
    <property type="match status" value="1"/>
</dbReference>
<evidence type="ECO:0000256" key="2">
    <source>
        <dbReference type="ARBA" id="ARBA00022801"/>
    </source>
</evidence>
<evidence type="ECO:0000259" key="3">
    <source>
        <dbReference type="PROSITE" id="PS51462"/>
    </source>
</evidence>
<dbReference type="PROSITE" id="PS00893">
    <property type="entry name" value="NUDIX_BOX"/>
    <property type="match status" value="1"/>
</dbReference>
<name>A0ABT2Y856_9MOLU</name>
<evidence type="ECO:0000313" key="5">
    <source>
        <dbReference type="Proteomes" id="UP001177160"/>
    </source>
</evidence>
<protein>
    <submittedName>
        <fullName evidence="4">NUDIX domain-containing protein</fullName>
    </submittedName>
</protein>
<dbReference type="PANTHER" id="PTHR43046">
    <property type="entry name" value="GDP-MANNOSE MANNOSYL HYDROLASE"/>
    <property type="match status" value="1"/>
</dbReference>
<evidence type="ECO:0000313" key="4">
    <source>
        <dbReference type="EMBL" id="MCV2232900.1"/>
    </source>
</evidence>
<dbReference type="PROSITE" id="PS51462">
    <property type="entry name" value="NUDIX"/>
    <property type="match status" value="1"/>
</dbReference>
<dbReference type="RefSeq" id="WP_263609089.1">
    <property type="nucleotide sequence ID" value="NZ_JAOVQM010000015.1"/>
</dbReference>
<accession>A0ABT2Y856</accession>
<keyword evidence="5" id="KW-1185">Reference proteome</keyword>
<dbReference type="Gene3D" id="3.90.79.10">
    <property type="entry name" value="Nucleoside Triphosphate Pyrophosphohydrolase"/>
    <property type="match status" value="1"/>
</dbReference>
<dbReference type="SUPFAM" id="SSF55811">
    <property type="entry name" value="Nudix"/>
    <property type="match status" value="1"/>
</dbReference>
<comment type="cofactor">
    <cofactor evidence="1">
        <name>Mg(2+)</name>
        <dbReference type="ChEBI" id="CHEBI:18420"/>
    </cofactor>
</comment>
<dbReference type="PANTHER" id="PTHR43046:SF15">
    <property type="entry name" value="MUTT_NUDIX FAMILY PROTEIN"/>
    <property type="match status" value="1"/>
</dbReference>
<comment type="caution">
    <text evidence="4">The sequence shown here is derived from an EMBL/GenBank/DDBJ whole genome shotgun (WGS) entry which is preliminary data.</text>
</comment>
<feature type="domain" description="Nudix hydrolase" evidence="3">
    <location>
        <begin position="20"/>
        <end position="151"/>
    </location>
</feature>
<dbReference type="EMBL" id="JAOVQM010000015">
    <property type="protein sequence ID" value="MCV2232900.1"/>
    <property type="molecule type" value="Genomic_DNA"/>
</dbReference>
<gene>
    <name evidence="4" type="ORF">N7548_08710</name>
</gene>
<sequence>MKKLADIIIESGLQDQTPTATRFTVRAIILNGNQILMTYSKKFKDYMTPGGGVEPNEDFIEALKRELEEEVGVVAKEIQPIGYLEELRSGQRDGILYQKSHYYEVSIDRYVETNPEDYEIRFGMTPAWVSIDDVIAQNDHEIRTRLKKDGLEIHPYSTLTRENIVLNYIKEVKKI</sequence>
<evidence type="ECO:0000256" key="1">
    <source>
        <dbReference type="ARBA" id="ARBA00001946"/>
    </source>
</evidence>
<dbReference type="InterPro" id="IPR020084">
    <property type="entry name" value="NUDIX_hydrolase_CS"/>
</dbReference>
<dbReference type="Pfam" id="PF00293">
    <property type="entry name" value="NUDIX"/>
    <property type="match status" value="1"/>
</dbReference>